<feature type="domain" description="Peptidoglycan binding-like" evidence="2">
    <location>
        <begin position="86"/>
        <end position="141"/>
    </location>
</feature>
<evidence type="ECO:0000313" key="3">
    <source>
        <dbReference type="EMBL" id="TES49509.1"/>
    </source>
</evidence>
<keyword evidence="1" id="KW-0812">Transmembrane</keyword>
<proteinExistence type="predicted"/>
<dbReference type="Pfam" id="PF01471">
    <property type="entry name" value="PG_binding_1"/>
    <property type="match status" value="3"/>
</dbReference>
<dbReference type="InterPro" id="IPR036365">
    <property type="entry name" value="PGBD-like_sf"/>
</dbReference>
<dbReference type="AlphaFoldDB" id="A0A4Y7WLG3"/>
<name>A0A4Y7WLG3_9BACI</name>
<organism evidence="3 4">
    <name type="scientific">Shouchella lehensis</name>
    <dbReference type="NCBI Taxonomy" id="300825"/>
    <lineage>
        <taxon>Bacteria</taxon>
        <taxon>Bacillati</taxon>
        <taxon>Bacillota</taxon>
        <taxon>Bacilli</taxon>
        <taxon>Bacillales</taxon>
        <taxon>Bacillaceae</taxon>
        <taxon>Shouchella</taxon>
    </lineage>
</organism>
<dbReference type="Gene3D" id="1.10.101.10">
    <property type="entry name" value="PGBD-like superfamily/PGBD"/>
    <property type="match status" value="3"/>
</dbReference>
<accession>A0A4Y7WLG3</accession>
<feature type="domain" description="Peptidoglycan binding-like" evidence="2">
    <location>
        <begin position="164"/>
        <end position="217"/>
    </location>
</feature>
<dbReference type="PANTHER" id="PTHR41533:SF1">
    <property type="entry name" value="L,D-TRANSPEPTIDASE YCBB-RELATED"/>
    <property type="match status" value="1"/>
</dbReference>
<evidence type="ECO:0000259" key="2">
    <source>
        <dbReference type="Pfam" id="PF01471"/>
    </source>
</evidence>
<comment type="caution">
    <text evidence="3">The sequence shown here is derived from an EMBL/GenBank/DDBJ whole genome shotgun (WGS) entry which is preliminary data.</text>
</comment>
<dbReference type="InterPro" id="IPR036366">
    <property type="entry name" value="PGBDSf"/>
</dbReference>
<dbReference type="EMBL" id="SNUX01000002">
    <property type="protein sequence ID" value="TES49509.1"/>
    <property type="molecule type" value="Genomic_DNA"/>
</dbReference>
<evidence type="ECO:0000256" key="1">
    <source>
        <dbReference type="SAM" id="Phobius"/>
    </source>
</evidence>
<keyword evidence="1" id="KW-1133">Transmembrane helix</keyword>
<dbReference type="InterPro" id="IPR052905">
    <property type="entry name" value="LD-transpeptidase_YkuD-like"/>
</dbReference>
<evidence type="ECO:0000313" key="4">
    <source>
        <dbReference type="Proteomes" id="UP000298210"/>
    </source>
</evidence>
<sequence>MEMAFEQTVLRKGDRGRGVQTLQRHLIRDDGSVLTSNEDNGEFDVETEDAVKAFQGKHSDLVVDGIAGPATQARLISVNSWVGGEQGAGVRMLQEALNRFTINVGIDGIYGPETTEGVRTFQTHNAIQADGYAGAVTFDTLDKALNVYYVGGERTGGTIYTSVIRMVQSQLIDAGHEMSAGIDGNYGSQTEQAVRDFQEENDLAVDGVAGPRTMRLLDVEATQLMPNDELGEALNGMEMGYEQLSDARANELLDILENNTGYENEINQSVDEIAAVTIHSEPIAETDQTDVVALILNYTNTPNIQVIATFSEDDELLNFTVIDVFGDLHTDMVTMKTFDAEGENVSSVEEMAVDLADQDLALLTIFQDAFDEANSSSFTVQESLTDIIIRKGCEIGAGILGSYTAKGLAAAGIVVSTGFLGIALGAVIGVAIGTIVCELIIG</sequence>
<reference evidence="3 4" key="1">
    <citation type="submission" date="2019-03" db="EMBL/GenBank/DDBJ databases">
        <authorList>
            <person name="Liu G."/>
        </authorList>
    </citation>
    <scope>NUCLEOTIDE SEQUENCE [LARGE SCALE GENOMIC DNA]</scope>
    <source>
        <strain evidence="3 4">DSM 19099</strain>
    </source>
</reference>
<keyword evidence="1" id="KW-0472">Membrane</keyword>
<dbReference type="InterPro" id="IPR002477">
    <property type="entry name" value="Peptidoglycan-bd-like"/>
</dbReference>
<dbReference type="PANTHER" id="PTHR41533">
    <property type="entry name" value="L,D-TRANSPEPTIDASE HI_1667-RELATED"/>
    <property type="match status" value="1"/>
</dbReference>
<dbReference type="SUPFAM" id="SSF47090">
    <property type="entry name" value="PGBD-like"/>
    <property type="match status" value="3"/>
</dbReference>
<feature type="transmembrane region" description="Helical" evidence="1">
    <location>
        <begin position="408"/>
        <end position="441"/>
    </location>
</feature>
<protein>
    <submittedName>
        <fullName evidence="3">Peptidoglycan-binding protein</fullName>
    </submittedName>
</protein>
<gene>
    <name evidence="3" type="ORF">E2L03_08550</name>
</gene>
<feature type="domain" description="Peptidoglycan binding-like" evidence="2">
    <location>
        <begin position="16"/>
        <end position="75"/>
    </location>
</feature>
<dbReference type="Proteomes" id="UP000298210">
    <property type="component" value="Unassembled WGS sequence"/>
</dbReference>